<keyword evidence="2" id="KW-1185">Reference proteome</keyword>
<dbReference type="AlphaFoldDB" id="A0A5B7CVV9"/>
<protein>
    <submittedName>
        <fullName evidence="1">Uncharacterized protein</fullName>
    </submittedName>
</protein>
<evidence type="ECO:0000313" key="1">
    <source>
        <dbReference type="EMBL" id="MPC11583.1"/>
    </source>
</evidence>
<gene>
    <name evidence="1" type="ORF">E2C01_004251</name>
</gene>
<comment type="caution">
    <text evidence="1">The sequence shown here is derived from an EMBL/GenBank/DDBJ whole genome shotgun (WGS) entry which is preliminary data.</text>
</comment>
<dbReference type="Proteomes" id="UP000324222">
    <property type="component" value="Unassembled WGS sequence"/>
</dbReference>
<proteinExistence type="predicted"/>
<evidence type="ECO:0000313" key="2">
    <source>
        <dbReference type="Proteomes" id="UP000324222"/>
    </source>
</evidence>
<dbReference type="EMBL" id="VSRR010000171">
    <property type="protein sequence ID" value="MPC11583.1"/>
    <property type="molecule type" value="Genomic_DNA"/>
</dbReference>
<reference evidence="1 2" key="1">
    <citation type="submission" date="2019-05" db="EMBL/GenBank/DDBJ databases">
        <title>Another draft genome of Portunus trituberculatus and its Hox gene families provides insights of decapod evolution.</title>
        <authorList>
            <person name="Jeong J.-H."/>
            <person name="Song I."/>
            <person name="Kim S."/>
            <person name="Choi T."/>
            <person name="Kim D."/>
            <person name="Ryu S."/>
            <person name="Kim W."/>
        </authorList>
    </citation>
    <scope>NUCLEOTIDE SEQUENCE [LARGE SCALE GENOMIC DNA]</scope>
    <source>
        <tissue evidence="1">Muscle</tissue>
    </source>
</reference>
<organism evidence="1 2">
    <name type="scientific">Portunus trituberculatus</name>
    <name type="common">Swimming crab</name>
    <name type="synonym">Neptunus trituberculatus</name>
    <dbReference type="NCBI Taxonomy" id="210409"/>
    <lineage>
        <taxon>Eukaryota</taxon>
        <taxon>Metazoa</taxon>
        <taxon>Ecdysozoa</taxon>
        <taxon>Arthropoda</taxon>
        <taxon>Crustacea</taxon>
        <taxon>Multicrustacea</taxon>
        <taxon>Malacostraca</taxon>
        <taxon>Eumalacostraca</taxon>
        <taxon>Eucarida</taxon>
        <taxon>Decapoda</taxon>
        <taxon>Pleocyemata</taxon>
        <taxon>Brachyura</taxon>
        <taxon>Eubrachyura</taxon>
        <taxon>Portunoidea</taxon>
        <taxon>Portunidae</taxon>
        <taxon>Portuninae</taxon>
        <taxon>Portunus</taxon>
    </lineage>
</organism>
<name>A0A5B7CVV9_PORTR</name>
<sequence>MDKEGKVKRVEPKDLVFEGAEPIKGKLKPSPGVATEKLYDQEWQDALAHLQVVAVERRCSNKTVEVQTHHSPDIEHHTQAPHVHLAGISGSGCVKELRGNVDEGAAKGGHLGGIGS</sequence>
<accession>A0A5B7CVV9</accession>